<comment type="caution">
    <text evidence="2">The sequence shown here is derived from an EMBL/GenBank/DDBJ whole genome shotgun (WGS) entry which is preliminary data.</text>
</comment>
<gene>
    <name evidence="2" type="ORF">HMPREF0742_02346</name>
</gene>
<dbReference type="InterPro" id="IPR056127">
    <property type="entry name" value="DUF7710"/>
</dbReference>
<dbReference type="EMBL" id="AXZG01000064">
    <property type="protein sequence ID" value="ERT64208.1"/>
    <property type="molecule type" value="Genomic_DNA"/>
</dbReference>
<proteinExistence type="predicted"/>
<evidence type="ECO:0000313" key="3">
    <source>
        <dbReference type="Proteomes" id="UP000017174"/>
    </source>
</evidence>
<sequence length="117" mass="13613">MDKEDEKQVLFECEKRYGHPRKDIPMDELYIWVVQGSSASFPSAIFSSREKAVRWIEKYKISGILSKYPLDISIYDWAITQGLFKPKRDDQKTPGFIQSFSTVHIEDSQYIDGVEEG</sequence>
<accession>U7V0H8</accession>
<evidence type="ECO:0000313" key="2">
    <source>
        <dbReference type="EMBL" id="ERT64208.1"/>
    </source>
</evidence>
<protein>
    <recommendedName>
        <fullName evidence="1">DUF7710 domain-containing protein</fullName>
    </recommendedName>
</protein>
<dbReference type="AlphaFoldDB" id="U7V0H8"/>
<evidence type="ECO:0000259" key="1">
    <source>
        <dbReference type="Pfam" id="PF24819"/>
    </source>
</evidence>
<dbReference type="Pfam" id="PF24819">
    <property type="entry name" value="DUF7710"/>
    <property type="match status" value="1"/>
</dbReference>
<organism evidence="2 3">
    <name type="scientific">Rothia aeria F0184</name>
    <dbReference type="NCBI Taxonomy" id="888019"/>
    <lineage>
        <taxon>Bacteria</taxon>
        <taxon>Bacillati</taxon>
        <taxon>Actinomycetota</taxon>
        <taxon>Actinomycetes</taxon>
        <taxon>Micrococcales</taxon>
        <taxon>Micrococcaceae</taxon>
        <taxon>Rothia</taxon>
    </lineage>
</organism>
<reference evidence="2 3" key="1">
    <citation type="submission" date="2013-08" db="EMBL/GenBank/DDBJ databases">
        <authorList>
            <person name="Weinstock G."/>
            <person name="Sodergren E."/>
            <person name="Wylie T."/>
            <person name="Fulton L."/>
            <person name="Fulton R."/>
            <person name="Fronick C."/>
            <person name="O'Laughlin M."/>
            <person name="Godfrey J."/>
            <person name="Miner T."/>
            <person name="Herter B."/>
            <person name="Appelbaum E."/>
            <person name="Cordes M."/>
            <person name="Lek S."/>
            <person name="Wollam A."/>
            <person name="Pepin K.H."/>
            <person name="Palsikar V.B."/>
            <person name="Mitreva M."/>
            <person name="Wilson R.K."/>
        </authorList>
    </citation>
    <scope>NUCLEOTIDE SEQUENCE [LARGE SCALE GENOMIC DNA]</scope>
    <source>
        <strain evidence="2 3">F0184</strain>
    </source>
</reference>
<dbReference type="HOGENOM" id="CLU_168295_0_0_11"/>
<feature type="domain" description="DUF7710" evidence="1">
    <location>
        <begin position="31"/>
        <end position="115"/>
    </location>
</feature>
<name>U7V0H8_9MICC</name>
<dbReference type="Proteomes" id="UP000017174">
    <property type="component" value="Unassembled WGS sequence"/>
</dbReference>